<reference evidence="3" key="1">
    <citation type="journal article" date="2019" name="Int. J. Syst. Evol. Microbiol.">
        <title>The Global Catalogue of Microorganisms (GCM) 10K type strain sequencing project: providing services to taxonomists for standard genome sequencing and annotation.</title>
        <authorList>
            <consortium name="The Broad Institute Genomics Platform"/>
            <consortium name="The Broad Institute Genome Sequencing Center for Infectious Disease"/>
            <person name="Wu L."/>
            <person name="Ma J."/>
        </authorList>
    </citation>
    <scope>NUCLEOTIDE SEQUENCE [LARGE SCALE GENOMIC DNA]</scope>
    <source>
        <strain evidence="3">WYCCWR 12678</strain>
    </source>
</reference>
<name>A0ABV9Q4Z1_9BACL</name>
<keyword evidence="1" id="KW-1133">Transmembrane helix</keyword>
<protein>
    <submittedName>
        <fullName evidence="2">Uncharacterized protein</fullName>
    </submittedName>
</protein>
<comment type="caution">
    <text evidence="2">The sequence shown here is derived from an EMBL/GenBank/DDBJ whole genome shotgun (WGS) entry which is preliminary data.</text>
</comment>
<keyword evidence="3" id="KW-1185">Reference proteome</keyword>
<proteinExistence type="predicted"/>
<dbReference type="EMBL" id="JBHSHC010000112">
    <property type="protein sequence ID" value="MFC4768929.1"/>
    <property type="molecule type" value="Genomic_DNA"/>
</dbReference>
<sequence length="108" mass="12461">MLNFLVVVGCMYLMHRLGTRQLIRSRIIKSRILDRASYFMFLASGCTLALYVSFTFLFPLIDGWSVVAKSIFPTAAGIWLGEFFYARNLSITLRMLQQLRKKEGRANE</sequence>
<accession>A0ABV9Q4Z1</accession>
<evidence type="ECO:0000313" key="2">
    <source>
        <dbReference type="EMBL" id="MFC4768929.1"/>
    </source>
</evidence>
<gene>
    <name evidence="2" type="ORF">ACFO8Q_16445</name>
</gene>
<feature type="transmembrane region" description="Helical" evidence="1">
    <location>
        <begin position="38"/>
        <end position="61"/>
    </location>
</feature>
<evidence type="ECO:0000256" key="1">
    <source>
        <dbReference type="SAM" id="Phobius"/>
    </source>
</evidence>
<keyword evidence="1" id="KW-0472">Membrane</keyword>
<dbReference type="Proteomes" id="UP001596002">
    <property type="component" value="Unassembled WGS sequence"/>
</dbReference>
<keyword evidence="1" id="KW-0812">Transmembrane</keyword>
<evidence type="ECO:0000313" key="3">
    <source>
        <dbReference type="Proteomes" id="UP001596002"/>
    </source>
</evidence>
<dbReference type="RefSeq" id="WP_380026881.1">
    <property type="nucleotide sequence ID" value="NZ_JBHSHC010000112.1"/>
</dbReference>
<organism evidence="2 3">
    <name type="scientific">Effusibacillus consociatus</name>
    <dbReference type="NCBI Taxonomy" id="1117041"/>
    <lineage>
        <taxon>Bacteria</taxon>
        <taxon>Bacillati</taxon>
        <taxon>Bacillota</taxon>
        <taxon>Bacilli</taxon>
        <taxon>Bacillales</taxon>
        <taxon>Alicyclobacillaceae</taxon>
        <taxon>Effusibacillus</taxon>
    </lineage>
</organism>
<feature type="transmembrane region" description="Helical" evidence="1">
    <location>
        <begin position="67"/>
        <end position="86"/>
    </location>
</feature>